<gene>
    <name evidence="1" type="ORF">CROQUDRAFT_11267</name>
</gene>
<name>A0A9P6N7A8_9BASI</name>
<dbReference type="OrthoDB" id="429967at2759"/>
<sequence length="217" mass="24609">IRLSRQIFQAQKLINEEDEEIANPGLSANNAEDTLTRRKDLASKFFPGQVGPALREALFWDSSLESADADFMDPHRPMPWFTSMEKWGVKHDKLDPFEAVMQRLTGLGEDHTWASTQLLEMHRGESPALNSDDEGYDSDEEVLRLLLPNRRLSPVPLPPHEPVDVAGCGFPPSDTLPPLPGSPPRRSHRLRIVKYDGAHFCPDHLPVYNGQMLRRRQ</sequence>
<reference evidence="1" key="1">
    <citation type="submission" date="2013-11" db="EMBL/GenBank/DDBJ databases">
        <title>Genome sequence of the fusiform rust pathogen reveals effectors for host alternation and coevolution with pine.</title>
        <authorList>
            <consortium name="DOE Joint Genome Institute"/>
            <person name="Smith K."/>
            <person name="Pendleton A."/>
            <person name="Kubisiak T."/>
            <person name="Anderson C."/>
            <person name="Salamov A."/>
            <person name="Aerts A."/>
            <person name="Riley R."/>
            <person name="Clum A."/>
            <person name="Lindquist E."/>
            <person name="Ence D."/>
            <person name="Campbell M."/>
            <person name="Kronenberg Z."/>
            <person name="Feau N."/>
            <person name="Dhillon B."/>
            <person name="Hamelin R."/>
            <person name="Burleigh J."/>
            <person name="Smith J."/>
            <person name="Yandell M."/>
            <person name="Nelson C."/>
            <person name="Grigoriev I."/>
            <person name="Davis J."/>
        </authorList>
    </citation>
    <scope>NUCLEOTIDE SEQUENCE</scope>
    <source>
        <strain evidence="1">G11</strain>
    </source>
</reference>
<organism evidence="1 2">
    <name type="scientific">Cronartium quercuum f. sp. fusiforme G11</name>
    <dbReference type="NCBI Taxonomy" id="708437"/>
    <lineage>
        <taxon>Eukaryota</taxon>
        <taxon>Fungi</taxon>
        <taxon>Dikarya</taxon>
        <taxon>Basidiomycota</taxon>
        <taxon>Pucciniomycotina</taxon>
        <taxon>Pucciniomycetes</taxon>
        <taxon>Pucciniales</taxon>
        <taxon>Coleosporiaceae</taxon>
        <taxon>Cronartium</taxon>
    </lineage>
</organism>
<dbReference type="Proteomes" id="UP000886653">
    <property type="component" value="Unassembled WGS sequence"/>
</dbReference>
<feature type="non-terminal residue" evidence="1">
    <location>
        <position position="1"/>
    </location>
</feature>
<feature type="non-terminal residue" evidence="1">
    <location>
        <position position="217"/>
    </location>
</feature>
<dbReference type="AlphaFoldDB" id="A0A9P6N7A8"/>
<proteinExistence type="predicted"/>
<accession>A0A9P6N7A8</accession>
<evidence type="ECO:0000313" key="2">
    <source>
        <dbReference type="Proteomes" id="UP000886653"/>
    </source>
</evidence>
<keyword evidence="2" id="KW-1185">Reference proteome</keyword>
<evidence type="ECO:0000313" key="1">
    <source>
        <dbReference type="EMBL" id="KAG0140969.1"/>
    </source>
</evidence>
<dbReference type="EMBL" id="MU167409">
    <property type="protein sequence ID" value="KAG0140969.1"/>
    <property type="molecule type" value="Genomic_DNA"/>
</dbReference>
<comment type="caution">
    <text evidence="1">The sequence shown here is derived from an EMBL/GenBank/DDBJ whole genome shotgun (WGS) entry which is preliminary data.</text>
</comment>
<protein>
    <submittedName>
        <fullName evidence="1">Uncharacterized protein</fullName>
    </submittedName>
</protein>